<dbReference type="GO" id="GO:0005975">
    <property type="term" value="P:carbohydrate metabolic process"/>
    <property type="evidence" value="ECO:0007669"/>
    <property type="project" value="InterPro"/>
</dbReference>
<keyword evidence="6 8" id="KW-0326">Glycosidase</keyword>
<name>A0A1R3JUV9_COCAP</name>
<evidence type="ECO:0000256" key="2">
    <source>
        <dbReference type="ARBA" id="ARBA00008834"/>
    </source>
</evidence>
<evidence type="ECO:0000256" key="4">
    <source>
        <dbReference type="ARBA" id="ARBA00022525"/>
    </source>
</evidence>
<keyword evidence="10" id="KW-1185">Reference proteome</keyword>
<evidence type="ECO:0000256" key="3">
    <source>
        <dbReference type="ARBA" id="ARBA00022512"/>
    </source>
</evidence>
<dbReference type="InterPro" id="IPR000743">
    <property type="entry name" value="Glyco_hydro_28"/>
</dbReference>
<evidence type="ECO:0000256" key="1">
    <source>
        <dbReference type="ARBA" id="ARBA00004191"/>
    </source>
</evidence>
<protein>
    <submittedName>
        <fullName evidence="9">Glycoside hydrolase, family 28</fullName>
    </submittedName>
</protein>
<proteinExistence type="inferred from homology"/>
<dbReference type="OMA" id="NYSTHRI"/>
<dbReference type="Gramene" id="OMO98635">
    <property type="protein sequence ID" value="OMO98635"/>
    <property type="gene ID" value="CCACVL1_04138"/>
</dbReference>
<keyword evidence="5 8" id="KW-0378">Hydrolase</keyword>
<dbReference type="InterPro" id="IPR006626">
    <property type="entry name" value="PbH1"/>
</dbReference>
<comment type="subcellular location">
    <subcellularLocation>
        <location evidence="1">Secreted</location>
        <location evidence="1">Cell wall</location>
    </subcellularLocation>
</comment>
<gene>
    <name evidence="9" type="ORF">CCACVL1_04138</name>
</gene>
<dbReference type="SUPFAM" id="SSF51126">
    <property type="entry name" value="Pectin lyase-like"/>
    <property type="match status" value="1"/>
</dbReference>
<comment type="similarity">
    <text evidence="2 8">Belongs to the glycosyl hydrolase 28 family.</text>
</comment>
<organism evidence="9 10">
    <name type="scientific">Corchorus capsularis</name>
    <name type="common">Jute</name>
    <dbReference type="NCBI Taxonomy" id="210143"/>
    <lineage>
        <taxon>Eukaryota</taxon>
        <taxon>Viridiplantae</taxon>
        <taxon>Streptophyta</taxon>
        <taxon>Embryophyta</taxon>
        <taxon>Tracheophyta</taxon>
        <taxon>Spermatophyta</taxon>
        <taxon>Magnoliopsida</taxon>
        <taxon>eudicotyledons</taxon>
        <taxon>Gunneridae</taxon>
        <taxon>Pentapetalae</taxon>
        <taxon>rosids</taxon>
        <taxon>malvids</taxon>
        <taxon>Malvales</taxon>
        <taxon>Malvaceae</taxon>
        <taxon>Grewioideae</taxon>
        <taxon>Apeibeae</taxon>
        <taxon>Corchorus</taxon>
    </lineage>
</organism>
<dbReference type="OrthoDB" id="187139at2759"/>
<dbReference type="InterPro" id="IPR012334">
    <property type="entry name" value="Pectin_lyas_fold"/>
</dbReference>
<dbReference type="SMART" id="SM00710">
    <property type="entry name" value="PbH1"/>
    <property type="match status" value="5"/>
</dbReference>
<dbReference type="EMBL" id="AWWV01007043">
    <property type="protein sequence ID" value="OMO98635.1"/>
    <property type="molecule type" value="Genomic_DNA"/>
</dbReference>
<dbReference type="GO" id="GO:0004650">
    <property type="term" value="F:polygalacturonase activity"/>
    <property type="evidence" value="ECO:0007669"/>
    <property type="project" value="InterPro"/>
</dbReference>
<accession>A0A1R3JUV9</accession>
<keyword evidence="4" id="KW-0964">Secreted</keyword>
<dbReference type="Gene3D" id="2.160.20.10">
    <property type="entry name" value="Single-stranded right-handed beta-helix, Pectin lyase-like"/>
    <property type="match status" value="1"/>
</dbReference>
<comment type="caution">
    <text evidence="9">The sequence shown here is derived from an EMBL/GenBank/DDBJ whole genome shotgun (WGS) entry which is preliminary data.</text>
</comment>
<evidence type="ECO:0000313" key="9">
    <source>
        <dbReference type="EMBL" id="OMO98635.1"/>
    </source>
</evidence>
<dbReference type="AlphaFoldDB" id="A0A1R3JUV9"/>
<evidence type="ECO:0000256" key="6">
    <source>
        <dbReference type="ARBA" id="ARBA00023295"/>
    </source>
</evidence>
<dbReference type="GO" id="GO:0071555">
    <property type="term" value="P:cell wall organization"/>
    <property type="evidence" value="ECO:0007669"/>
    <property type="project" value="UniProtKB-KW"/>
</dbReference>
<dbReference type="STRING" id="210143.A0A1R3JUV9"/>
<evidence type="ECO:0000256" key="8">
    <source>
        <dbReference type="RuleBase" id="RU361169"/>
    </source>
</evidence>
<dbReference type="Pfam" id="PF00295">
    <property type="entry name" value="Glyco_hydro_28"/>
    <property type="match status" value="1"/>
</dbReference>
<evidence type="ECO:0000256" key="7">
    <source>
        <dbReference type="ARBA" id="ARBA00023316"/>
    </source>
</evidence>
<evidence type="ECO:0000256" key="5">
    <source>
        <dbReference type="ARBA" id="ARBA00022801"/>
    </source>
</evidence>
<dbReference type="FunFam" id="2.160.20.10:FF:000019">
    <property type="entry name" value="polygalacturonase At1g48100"/>
    <property type="match status" value="1"/>
</dbReference>
<sequence>MTRDRRLCLVAFMAFTCLVLITFSITSVEGKKHSAKKSKPKHHKDKSSAPLPDYGSNYPIFDILSFGAKGDGASDDSKALEEAWKAACQVPGARLEIPSGFQFLIMPITLRGPCKPHLLFQIDGALLAPPKVSSWAKLSSSLHRQWINFKWVQDFTIQGTGSVDGRGSEWWTISDEIYYIQKKFKHIPKQKPTALRFYSSHNVTVRDIRILNSPQFHLKFDSSAGITVNNITISSPESSPNTDGIHLQNTRDVEIQHSNISCGDDCVSIQTGCSNVHTHHIHCGPGHGISLGGLGKDKTVACVSDIVVEEINLVNTMAGVRIKTWQGGLGYVKNVSFSNIQVSDVKVPIMIDQYYCDKSVCKNQTGAVAISGVTYDQIIGTYTDQPLHLACSNAIPCTDVELTNIQLKPSSGYRGLDQALCFNSYGKSLPPLLPSSIESCLRRDIGGAAKKEAIPREHLCYSRGRI</sequence>
<dbReference type="Proteomes" id="UP000188268">
    <property type="component" value="Unassembled WGS sequence"/>
</dbReference>
<dbReference type="PANTHER" id="PTHR31375">
    <property type="match status" value="1"/>
</dbReference>
<keyword evidence="3" id="KW-0134">Cell wall</keyword>
<evidence type="ECO:0000313" key="10">
    <source>
        <dbReference type="Proteomes" id="UP000188268"/>
    </source>
</evidence>
<reference evidence="9 10" key="1">
    <citation type="submission" date="2013-09" db="EMBL/GenBank/DDBJ databases">
        <title>Corchorus capsularis genome sequencing.</title>
        <authorList>
            <person name="Alam M."/>
            <person name="Haque M.S."/>
            <person name="Islam M.S."/>
            <person name="Emdad E.M."/>
            <person name="Islam M.M."/>
            <person name="Ahmed B."/>
            <person name="Halim A."/>
            <person name="Hossen Q.M.M."/>
            <person name="Hossain M.Z."/>
            <person name="Ahmed R."/>
            <person name="Khan M.M."/>
            <person name="Islam R."/>
            <person name="Rashid M.M."/>
            <person name="Khan S.A."/>
            <person name="Rahman M.S."/>
            <person name="Alam M."/>
        </authorList>
    </citation>
    <scope>NUCLEOTIDE SEQUENCE [LARGE SCALE GENOMIC DNA]</scope>
    <source>
        <strain evidence="10">cv. CVL-1</strain>
        <tissue evidence="9">Whole seedling</tissue>
    </source>
</reference>
<keyword evidence="7" id="KW-0961">Cell wall biogenesis/degradation</keyword>
<dbReference type="InterPro" id="IPR011050">
    <property type="entry name" value="Pectin_lyase_fold/virulence"/>
</dbReference>